<dbReference type="Gene3D" id="2.60.200.20">
    <property type="match status" value="2"/>
</dbReference>
<dbReference type="RefSeq" id="WP_353304522.1">
    <property type="nucleotide sequence ID" value="NZ_BAABWN010000021.1"/>
</dbReference>
<feature type="transmembrane region" description="Helical" evidence="2">
    <location>
        <begin position="277"/>
        <end position="296"/>
    </location>
</feature>
<evidence type="ECO:0000313" key="4">
    <source>
        <dbReference type="EMBL" id="GAA6170204.1"/>
    </source>
</evidence>
<keyword evidence="2" id="KW-0812">Transmembrane</keyword>
<dbReference type="SUPFAM" id="SSF49879">
    <property type="entry name" value="SMAD/FHA domain"/>
    <property type="match status" value="2"/>
</dbReference>
<sequence>MLKLKVEGGSKEGIWLVEPKVSIGRGPTNNLIVNDPQVDSTHVEIWARGEELIITRKSEFPVMINNKPLESKARLKVNDQITIGNTKLTVSDPKAERGDLSAKVMPPIDTGETSPWSLVSQQTGLSRNHYELNDGTTVGRSNDCDIVILLAHLSRHHAEFKINGDNLEIHDLNSSNGTFVNGKSITHAIIHHDDEIRFDTLAFKVKGPVSEDLDKTMVRPMSINELNSQLDQQARTSSATKAKPQSITTRNPDDKNREKIQSTNQVEFERSNLTTKLVIGATAVVGLLIIATIVVAF</sequence>
<reference evidence="4 5" key="1">
    <citation type="submission" date="2024-04" db="EMBL/GenBank/DDBJ databases">
        <title>Draft genome sequence of Sessilibacter corallicola NBRC 116591.</title>
        <authorList>
            <person name="Miyakawa T."/>
            <person name="Kusuya Y."/>
            <person name="Miura T."/>
        </authorList>
    </citation>
    <scope>NUCLEOTIDE SEQUENCE [LARGE SCALE GENOMIC DNA]</scope>
    <source>
        <strain evidence="4 5">KU-00831-HH</strain>
    </source>
</reference>
<feature type="compositionally biased region" description="Polar residues" evidence="1">
    <location>
        <begin position="231"/>
        <end position="250"/>
    </location>
</feature>
<dbReference type="InterPro" id="IPR050923">
    <property type="entry name" value="Cell_Proc_Reg/RNA_Proc"/>
</dbReference>
<dbReference type="InterPro" id="IPR008984">
    <property type="entry name" value="SMAD_FHA_dom_sf"/>
</dbReference>
<dbReference type="Pfam" id="PF00498">
    <property type="entry name" value="FHA"/>
    <property type="match status" value="2"/>
</dbReference>
<feature type="region of interest" description="Disordered" evidence="1">
    <location>
        <begin position="92"/>
        <end position="115"/>
    </location>
</feature>
<accession>A0ABQ0AEY5</accession>
<dbReference type="PROSITE" id="PS50006">
    <property type="entry name" value="FHA_DOMAIN"/>
    <property type="match status" value="1"/>
</dbReference>
<dbReference type="SMART" id="SM00240">
    <property type="entry name" value="FHA"/>
    <property type="match status" value="2"/>
</dbReference>
<feature type="domain" description="FHA" evidence="3">
    <location>
        <begin position="136"/>
        <end position="185"/>
    </location>
</feature>
<proteinExistence type="predicted"/>
<evidence type="ECO:0000256" key="1">
    <source>
        <dbReference type="SAM" id="MobiDB-lite"/>
    </source>
</evidence>
<comment type="caution">
    <text evidence="4">The sequence shown here is derived from an EMBL/GenBank/DDBJ whole genome shotgun (WGS) entry which is preliminary data.</text>
</comment>
<dbReference type="InterPro" id="IPR000253">
    <property type="entry name" value="FHA_dom"/>
</dbReference>
<evidence type="ECO:0000256" key="2">
    <source>
        <dbReference type="SAM" id="Phobius"/>
    </source>
</evidence>
<feature type="region of interest" description="Disordered" evidence="1">
    <location>
        <begin position="231"/>
        <end position="259"/>
    </location>
</feature>
<organism evidence="4 5">
    <name type="scientific">Sessilibacter corallicola</name>
    <dbReference type="NCBI Taxonomy" id="2904075"/>
    <lineage>
        <taxon>Bacteria</taxon>
        <taxon>Pseudomonadati</taxon>
        <taxon>Pseudomonadota</taxon>
        <taxon>Gammaproteobacteria</taxon>
        <taxon>Cellvibrionales</taxon>
        <taxon>Cellvibrionaceae</taxon>
        <taxon>Sessilibacter</taxon>
    </lineage>
</organism>
<keyword evidence="5" id="KW-1185">Reference proteome</keyword>
<evidence type="ECO:0000313" key="5">
    <source>
        <dbReference type="Proteomes" id="UP001465153"/>
    </source>
</evidence>
<keyword evidence="2" id="KW-0472">Membrane</keyword>
<gene>
    <name evidence="4" type="ORF">NBRC116591_40180</name>
</gene>
<dbReference type="Proteomes" id="UP001465153">
    <property type="component" value="Unassembled WGS sequence"/>
</dbReference>
<keyword evidence="2" id="KW-1133">Transmembrane helix</keyword>
<evidence type="ECO:0000259" key="3">
    <source>
        <dbReference type="PROSITE" id="PS50006"/>
    </source>
</evidence>
<dbReference type="CDD" id="cd00060">
    <property type="entry name" value="FHA"/>
    <property type="match status" value="2"/>
</dbReference>
<name>A0ABQ0AEY5_9GAMM</name>
<protein>
    <recommendedName>
        <fullName evidence="3">FHA domain-containing protein</fullName>
    </recommendedName>
</protein>
<dbReference type="PANTHER" id="PTHR23308">
    <property type="entry name" value="NUCLEAR INHIBITOR OF PROTEIN PHOSPHATASE-1"/>
    <property type="match status" value="1"/>
</dbReference>
<dbReference type="EMBL" id="BAABWN010000021">
    <property type="protein sequence ID" value="GAA6170204.1"/>
    <property type="molecule type" value="Genomic_DNA"/>
</dbReference>